<keyword evidence="6" id="KW-1185">Reference proteome</keyword>
<keyword evidence="3" id="KW-0012">Acyltransferase</keyword>
<evidence type="ECO:0000313" key="6">
    <source>
        <dbReference type="Proteomes" id="UP000290408"/>
    </source>
</evidence>
<dbReference type="STRING" id="1216970.GCA_001570985_01163"/>
<sequence>MSHPDIRPATAADIPDVLRLVHDLAVYEKEPDAVEATEEDFAVALFPTKGEPTAFCHVAEAGEGKDRHVVGIALWFLTFSTWTGKNGMHLEDLFVEPRHRGSGLGKALLTELAAECRERGFRRLEWAVLRWNAPSIAFYESIGATPQTEWETYRLDGSGLDL</sequence>
<protein>
    <submittedName>
        <fullName evidence="5">GNAT family N-acetyltransferase</fullName>
    </submittedName>
</protein>
<dbReference type="EMBL" id="CP036164">
    <property type="protein sequence ID" value="QBF44801.1"/>
    <property type="molecule type" value="Genomic_DNA"/>
</dbReference>
<dbReference type="AlphaFoldDB" id="A0A4P6MMX6"/>
<dbReference type="InterPro" id="IPR000182">
    <property type="entry name" value="GNAT_dom"/>
</dbReference>
<dbReference type="PANTHER" id="PTHR10545:SF29">
    <property type="entry name" value="GH14572P-RELATED"/>
    <property type="match status" value="1"/>
</dbReference>
<dbReference type="CDD" id="cd04301">
    <property type="entry name" value="NAT_SF"/>
    <property type="match status" value="1"/>
</dbReference>
<dbReference type="KEGG" id="jli:EXU32_00025"/>
<reference evidence="5 6" key="1">
    <citation type="submission" date="2019-02" db="EMBL/GenBank/DDBJ databases">
        <title>Genomic data mining of an Antarctic deep-sea actinobacterium, Janibacterlimosus P3-3-X1.</title>
        <authorList>
            <person name="Liao L."/>
            <person name="Chen B."/>
        </authorList>
    </citation>
    <scope>NUCLEOTIDE SEQUENCE [LARGE SCALE GENOMIC DNA]</scope>
    <source>
        <strain evidence="5 6">P3-3-X1</strain>
    </source>
</reference>
<dbReference type="SUPFAM" id="SSF55729">
    <property type="entry name" value="Acyl-CoA N-acyltransferases (Nat)"/>
    <property type="match status" value="1"/>
</dbReference>
<evidence type="ECO:0000259" key="4">
    <source>
        <dbReference type="PROSITE" id="PS51186"/>
    </source>
</evidence>
<dbReference type="PANTHER" id="PTHR10545">
    <property type="entry name" value="DIAMINE N-ACETYLTRANSFERASE"/>
    <property type="match status" value="1"/>
</dbReference>
<dbReference type="PROSITE" id="PS51186">
    <property type="entry name" value="GNAT"/>
    <property type="match status" value="1"/>
</dbReference>
<dbReference type="InterPro" id="IPR016181">
    <property type="entry name" value="Acyl_CoA_acyltransferase"/>
</dbReference>
<evidence type="ECO:0000256" key="1">
    <source>
        <dbReference type="ARBA" id="ARBA00008694"/>
    </source>
</evidence>
<dbReference type="Proteomes" id="UP000290408">
    <property type="component" value="Chromosome"/>
</dbReference>
<proteinExistence type="inferred from homology"/>
<name>A0A4P6MMX6_9MICO</name>
<accession>A0A4P6MMX6</accession>
<gene>
    <name evidence="5" type="ORF">EXU32_00025</name>
</gene>
<dbReference type="GO" id="GO:0008080">
    <property type="term" value="F:N-acetyltransferase activity"/>
    <property type="evidence" value="ECO:0007669"/>
    <property type="project" value="UniProtKB-ARBA"/>
</dbReference>
<evidence type="ECO:0000313" key="5">
    <source>
        <dbReference type="EMBL" id="QBF44801.1"/>
    </source>
</evidence>
<evidence type="ECO:0000256" key="3">
    <source>
        <dbReference type="ARBA" id="ARBA00023315"/>
    </source>
</evidence>
<organism evidence="5 6">
    <name type="scientific">Janibacter limosus</name>
    <dbReference type="NCBI Taxonomy" id="53458"/>
    <lineage>
        <taxon>Bacteria</taxon>
        <taxon>Bacillati</taxon>
        <taxon>Actinomycetota</taxon>
        <taxon>Actinomycetes</taxon>
        <taxon>Micrococcales</taxon>
        <taxon>Intrasporangiaceae</taxon>
        <taxon>Janibacter</taxon>
    </lineage>
</organism>
<dbReference type="Pfam" id="PF00583">
    <property type="entry name" value="Acetyltransf_1"/>
    <property type="match status" value="1"/>
</dbReference>
<dbReference type="OrthoDB" id="9805924at2"/>
<dbReference type="RefSeq" id="WP_130628055.1">
    <property type="nucleotide sequence ID" value="NZ_CP036164.1"/>
</dbReference>
<feature type="domain" description="N-acetyltransferase" evidence="4">
    <location>
        <begin position="4"/>
        <end position="162"/>
    </location>
</feature>
<comment type="similarity">
    <text evidence="1">Belongs to the acetyltransferase family.</text>
</comment>
<dbReference type="FunFam" id="3.40.630.30:FF:000064">
    <property type="entry name" value="GNAT family acetyltransferase"/>
    <property type="match status" value="1"/>
</dbReference>
<evidence type="ECO:0000256" key="2">
    <source>
        <dbReference type="ARBA" id="ARBA00022679"/>
    </source>
</evidence>
<dbReference type="InterPro" id="IPR051016">
    <property type="entry name" value="Diverse_Substrate_AcTransf"/>
</dbReference>
<dbReference type="Gene3D" id="3.40.630.30">
    <property type="match status" value="1"/>
</dbReference>
<keyword evidence="2 5" id="KW-0808">Transferase</keyword>